<dbReference type="Pfam" id="PF03124">
    <property type="entry name" value="EXS"/>
    <property type="match status" value="1"/>
</dbReference>
<dbReference type="AlphaFoldDB" id="A0A4P9ZCJ8"/>
<dbReference type="GO" id="GO:0016020">
    <property type="term" value="C:membrane"/>
    <property type="evidence" value="ECO:0007669"/>
    <property type="project" value="UniProtKB-SubCell"/>
</dbReference>
<dbReference type="InterPro" id="IPR004342">
    <property type="entry name" value="EXS_C"/>
</dbReference>
<dbReference type="PROSITE" id="PS51380">
    <property type="entry name" value="EXS"/>
    <property type="match status" value="1"/>
</dbReference>
<evidence type="ECO:0000256" key="2">
    <source>
        <dbReference type="ARBA" id="ARBA00022692"/>
    </source>
</evidence>
<feature type="non-terminal residue" evidence="7">
    <location>
        <position position="400"/>
    </location>
</feature>
<evidence type="ECO:0000259" key="6">
    <source>
        <dbReference type="PROSITE" id="PS51380"/>
    </source>
</evidence>
<dbReference type="OrthoDB" id="2159384at2759"/>
<dbReference type="PANTHER" id="PTHR10783:SF46">
    <property type="entry name" value="PROTEIN ERD1 HOMOLOG 2"/>
    <property type="match status" value="1"/>
</dbReference>
<feature type="transmembrane region" description="Helical" evidence="5">
    <location>
        <begin position="12"/>
        <end position="31"/>
    </location>
</feature>
<name>A0A4P9ZCJ8_9ASCO</name>
<dbReference type="GO" id="GO:0005737">
    <property type="term" value="C:cytoplasm"/>
    <property type="evidence" value="ECO:0007669"/>
    <property type="project" value="TreeGrafter"/>
</dbReference>
<keyword evidence="4 5" id="KW-0472">Membrane</keyword>
<keyword evidence="8" id="KW-1185">Reference proteome</keyword>
<sequence length="400" mass="46333">EVLPLPFRIAVLFQLGVHLWHAMVWVCYHIYRVNCLALLNLSYSNYNYTLDGHAKGIVSGLMASIAPADPMENVVLIRGIRATAQKLFSALAVCLVGCWVCRWLVDENSMIYPLIINGLSIFVLCYSFYVAFGRGKSMGQQRVHSTVFRVLAGKINSESMRTNDIFFSDGLTSYAKVLNDLACYIWITFVTSNSLYNTRVEALVLSYPQLVRMKQCLYEYKTTQKKQHIFNFLNYTALLGPIIVNMLIKLSILKLGSEKEISTTNLDTLNWWWFVTSFASSFYLFIWDVRMDWGLGLLEPLFKSRSKYEPLRAGRLVYGKPALYYTMILINLVLRVVWVFKIFVIMETEIELGLRHRVGNFLFGYNFLLAGYVILETLELLRRWLWCLLKWENDLAKLHN</sequence>
<accession>A0A4P9ZCJ8</accession>
<evidence type="ECO:0000256" key="5">
    <source>
        <dbReference type="SAM" id="Phobius"/>
    </source>
</evidence>
<evidence type="ECO:0000256" key="3">
    <source>
        <dbReference type="ARBA" id="ARBA00022989"/>
    </source>
</evidence>
<feature type="transmembrane region" description="Helical" evidence="5">
    <location>
        <begin position="87"/>
        <end position="105"/>
    </location>
</feature>
<feature type="transmembrane region" description="Helical" evidence="5">
    <location>
        <begin position="271"/>
        <end position="289"/>
    </location>
</feature>
<feature type="domain" description="EXS" evidence="6">
    <location>
        <begin position="192"/>
        <end position="400"/>
    </location>
</feature>
<gene>
    <name evidence="7" type="ORF">METBISCDRAFT_4563</name>
</gene>
<keyword evidence="3 5" id="KW-1133">Transmembrane helix</keyword>
<organism evidence="7 8">
    <name type="scientific">Metschnikowia bicuspidata</name>
    <dbReference type="NCBI Taxonomy" id="27322"/>
    <lineage>
        <taxon>Eukaryota</taxon>
        <taxon>Fungi</taxon>
        <taxon>Dikarya</taxon>
        <taxon>Ascomycota</taxon>
        <taxon>Saccharomycotina</taxon>
        <taxon>Pichiomycetes</taxon>
        <taxon>Metschnikowiaceae</taxon>
        <taxon>Metschnikowia</taxon>
    </lineage>
</organism>
<evidence type="ECO:0000313" key="7">
    <source>
        <dbReference type="EMBL" id="RKP29831.1"/>
    </source>
</evidence>
<dbReference type="EMBL" id="ML004473">
    <property type="protein sequence ID" value="RKP29831.1"/>
    <property type="molecule type" value="Genomic_DNA"/>
</dbReference>
<evidence type="ECO:0000256" key="4">
    <source>
        <dbReference type="ARBA" id="ARBA00023136"/>
    </source>
</evidence>
<keyword evidence="2 5" id="KW-0812">Transmembrane</keyword>
<proteinExistence type="predicted"/>
<evidence type="ECO:0000313" key="8">
    <source>
        <dbReference type="Proteomes" id="UP000268321"/>
    </source>
</evidence>
<feature type="transmembrane region" description="Helical" evidence="5">
    <location>
        <begin position="111"/>
        <end position="132"/>
    </location>
</feature>
<comment type="subcellular location">
    <subcellularLocation>
        <location evidence="1">Membrane</location>
        <topology evidence="1">Multi-pass membrane protein</topology>
    </subcellularLocation>
</comment>
<reference evidence="8" key="1">
    <citation type="journal article" date="2018" name="Nat. Microbiol.">
        <title>Leveraging single-cell genomics to expand the fungal tree of life.</title>
        <authorList>
            <person name="Ahrendt S.R."/>
            <person name="Quandt C.A."/>
            <person name="Ciobanu D."/>
            <person name="Clum A."/>
            <person name="Salamov A."/>
            <person name="Andreopoulos B."/>
            <person name="Cheng J.F."/>
            <person name="Woyke T."/>
            <person name="Pelin A."/>
            <person name="Henrissat B."/>
            <person name="Reynolds N.K."/>
            <person name="Benny G.L."/>
            <person name="Smith M.E."/>
            <person name="James T.Y."/>
            <person name="Grigoriev I.V."/>
        </authorList>
    </citation>
    <scope>NUCLEOTIDE SEQUENCE [LARGE SCALE GENOMIC DNA]</scope>
    <source>
        <strain evidence="8">Baker2002</strain>
    </source>
</reference>
<feature type="transmembrane region" description="Helical" evidence="5">
    <location>
        <begin position="322"/>
        <end position="346"/>
    </location>
</feature>
<dbReference type="Proteomes" id="UP000268321">
    <property type="component" value="Unassembled WGS sequence"/>
</dbReference>
<evidence type="ECO:0000256" key="1">
    <source>
        <dbReference type="ARBA" id="ARBA00004141"/>
    </source>
</evidence>
<feature type="non-terminal residue" evidence="7">
    <location>
        <position position="1"/>
    </location>
</feature>
<feature type="transmembrane region" description="Helical" evidence="5">
    <location>
        <begin position="232"/>
        <end position="251"/>
    </location>
</feature>
<dbReference type="PANTHER" id="PTHR10783">
    <property type="entry name" value="XENOTROPIC AND POLYTROPIC RETROVIRUS RECEPTOR 1-RELATED"/>
    <property type="match status" value="1"/>
</dbReference>
<feature type="transmembrane region" description="Helical" evidence="5">
    <location>
        <begin position="358"/>
        <end position="375"/>
    </location>
</feature>
<protein>
    <recommendedName>
        <fullName evidence="6">EXS domain-containing protein</fullName>
    </recommendedName>
</protein>